<dbReference type="Pfam" id="PF14111">
    <property type="entry name" value="DUF4283"/>
    <property type="match status" value="1"/>
</dbReference>
<comment type="caution">
    <text evidence="4">The sequence shown here is derived from an EMBL/GenBank/DDBJ whole genome shotgun (WGS) entry which is preliminary data.</text>
</comment>
<evidence type="ECO:0000259" key="2">
    <source>
        <dbReference type="Pfam" id="PF14111"/>
    </source>
</evidence>
<feature type="domain" description="Zinc knuckle CX2CX4HX4C" evidence="3">
    <location>
        <begin position="171"/>
        <end position="218"/>
    </location>
</feature>
<evidence type="ECO:0008006" key="6">
    <source>
        <dbReference type="Google" id="ProtNLM"/>
    </source>
</evidence>
<dbReference type="InterPro" id="IPR025558">
    <property type="entry name" value="DUF4283"/>
</dbReference>
<proteinExistence type="predicted"/>
<dbReference type="InterPro" id="IPR040256">
    <property type="entry name" value="At4g02000-like"/>
</dbReference>
<evidence type="ECO:0000313" key="4">
    <source>
        <dbReference type="EMBL" id="KAG7567190.1"/>
    </source>
</evidence>
<dbReference type="Pfam" id="PF14392">
    <property type="entry name" value="zf-CCHC_4"/>
    <property type="match status" value="1"/>
</dbReference>
<name>A0A8T2A3H4_9BRAS</name>
<feature type="compositionally biased region" description="Basic and acidic residues" evidence="1">
    <location>
        <begin position="237"/>
        <end position="246"/>
    </location>
</feature>
<evidence type="ECO:0000256" key="1">
    <source>
        <dbReference type="SAM" id="MobiDB-lite"/>
    </source>
</evidence>
<feature type="domain" description="DUF4283" evidence="2">
    <location>
        <begin position="36"/>
        <end position="114"/>
    </location>
</feature>
<dbReference type="InterPro" id="IPR025836">
    <property type="entry name" value="Zn_knuckle_CX2CX4HX4C"/>
</dbReference>
<protein>
    <recommendedName>
        <fullName evidence="6">DUF4283 domain-containing protein</fullName>
    </recommendedName>
</protein>
<evidence type="ECO:0000259" key="3">
    <source>
        <dbReference type="Pfam" id="PF14392"/>
    </source>
</evidence>
<accession>A0A8T2A3H4</accession>
<sequence length="286" mass="33032">MSDRLRKSVQDLDLGADDEPVSLPPGLCAQAANINRFSLVVSTVNPRKQNLRALIGQMPRVWGFPDTCVGRILERGKVQFKFQSEEAMELVLRRGPWSFNDWMLSTHRWYPNITETEMKIIPFWVQIQGIPLLYLTNAMADYVGGKLGHVTDVDFDENANQTSFVRVKIAWNIDEPLRFQKNFQFDGEENTLIKYRFERLRNFCSKCGSLKHDIKECTLAFDDEDPVESNDDDDDHHDDINDKDMSEADTLQTVDPVTLIPGLQTNLMMKHRDFSTESKEQTLPEW</sequence>
<reference evidence="4 5" key="1">
    <citation type="submission" date="2020-12" db="EMBL/GenBank/DDBJ databases">
        <title>Concerted genomic and epigenomic changes stabilize Arabidopsis allopolyploids.</title>
        <authorList>
            <person name="Chen Z."/>
        </authorList>
    </citation>
    <scope>NUCLEOTIDE SEQUENCE [LARGE SCALE GENOMIC DNA]</scope>
    <source>
        <strain evidence="4">Allo738</strain>
        <tissue evidence="4">Leaf</tissue>
    </source>
</reference>
<feature type="region of interest" description="Disordered" evidence="1">
    <location>
        <begin position="223"/>
        <end position="255"/>
    </location>
</feature>
<dbReference type="EMBL" id="JAEFBK010000009">
    <property type="protein sequence ID" value="KAG7567190.1"/>
    <property type="molecule type" value="Genomic_DNA"/>
</dbReference>
<dbReference type="PANTHER" id="PTHR31286">
    <property type="entry name" value="GLYCINE-RICH CELL WALL STRUCTURAL PROTEIN 1.8-LIKE"/>
    <property type="match status" value="1"/>
</dbReference>
<gene>
    <name evidence="4" type="ORF">ISN45_Aa04g000830</name>
</gene>
<evidence type="ECO:0000313" key="5">
    <source>
        <dbReference type="Proteomes" id="UP000694240"/>
    </source>
</evidence>
<organism evidence="4 5">
    <name type="scientific">Arabidopsis thaliana x Arabidopsis arenosa</name>
    <dbReference type="NCBI Taxonomy" id="1240361"/>
    <lineage>
        <taxon>Eukaryota</taxon>
        <taxon>Viridiplantae</taxon>
        <taxon>Streptophyta</taxon>
        <taxon>Embryophyta</taxon>
        <taxon>Tracheophyta</taxon>
        <taxon>Spermatophyta</taxon>
        <taxon>Magnoliopsida</taxon>
        <taxon>eudicotyledons</taxon>
        <taxon>Gunneridae</taxon>
        <taxon>Pentapetalae</taxon>
        <taxon>rosids</taxon>
        <taxon>malvids</taxon>
        <taxon>Brassicales</taxon>
        <taxon>Brassicaceae</taxon>
        <taxon>Camelineae</taxon>
        <taxon>Arabidopsis</taxon>
    </lineage>
</organism>
<dbReference type="Proteomes" id="UP000694240">
    <property type="component" value="Chromosome 9"/>
</dbReference>
<dbReference type="AlphaFoldDB" id="A0A8T2A3H4"/>
<keyword evidence="5" id="KW-1185">Reference proteome</keyword>
<dbReference type="PANTHER" id="PTHR31286:SF162">
    <property type="entry name" value="DUF4283 DOMAIN-CONTAINING PROTEIN-RELATED"/>
    <property type="match status" value="1"/>
</dbReference>
<feature type="compositionally biased region" description="Acidic residues" evidence="1">
    <location>
        <begin position="223"/>
        <end position="236"/>
    </location>
</feature>